<dbReference type="GO" id="GO:0005634">
    <property type="term" value="C:nucleus"/>
    <property type="evidence" value="ECO:0007669"/>
    <property type="project" value="UniProtKB-SubCell"/>
</dbReference>
<evidence type="ECO:0000256" key="3">
    <source>
        <dbReference type="PROSITE-ProRule" id="PRU00649"/>
    </source>
</evidence>
<dbReference type="InterPro" id="IPR035979">
    <property type="entry name" value="RBD_domain_sf"/>
</dbReference>
<sequence>MDGVAAWVKFLQRDDLGESEGMVALRQLDRVNITIEMLQQTKVAKIVKAFSARFSESTVGATAQRLFAKWRAYFAKQAAEAKAKPLRKARAGLAKSKPEPSVPEAERCLALEAPGQQCQNRRQLPQLLCPTHQAMNQADRLPYGLHLGGKIGAKKSKTKDSGLDIPPKSPGPPGSANPSNPSSHVKPMACPSDAKPLLEAMRAASTENSRLDTLAALDKSPKHCMLQFIQDGGLEVLERWLRKSPDARLTCLKVLQKLPVALPNLQKANLIPAVEAIQEQESSAQAAAVLERWRSAGFLSETHRAAGPAAAAGSPEEAEAMAEAFGEPSSKRLKTDKDHPTSRKELDSLQKPAASGPGPEPFLVEPEAEPLPPGPQHLQHPQPRTPPLTHLPAARPEDIPEELQGLDPRIALVLMQNPDMLQFLRKHPSVLQDLDSEKIANICRLYKNARESNQALGTSDATGCTVTVSNLDPDISEADIVHLLSDVGLTATRVNLPRESRRKRPCGTAFVVLQTREQAQLAAQRLDGFVLLGSRITVEFVDDGLPKPQPPGSRRVTWKPDDELWEIVVFSRSETVETLGRRVQMGDFYTSSDAPGQRKHSRGGFEAAMKVELALEKKHAPQALAGGVSPAD</sequence>
<keyword evidence="1 2" id="KW-0694">RNA-binding</keyword>
<evidence type="ECO:0000259" key="6">
    <source>
        <dbReference type="PROSITE" id="PS51319"/>
    </source>
</evidence>
<dbReference type="PROSITE" id="PS51319">
    <property type="entry name" value="TFIIS_N"/>
    <property type="match status" value="1"/>
</dbReference>
<feature type="domain" description="RRM" evidence="5">
    <location>
        <begin position="464"/>
        <end position="543"/>
    </location>
</feature>
<dbReference type="PROSITE" id="PS50102">
    <property type="entry name" value="RRM"/>
    <property type="match status" value="1"/>
</dbReference>
<evidence type="ECO:0000313" key="8">
    <source>
        <dbReference type="Proteomes" id="UP000649617"/>
    </source>
</evidence>
<proteinExistence type="predicted"/>
<dbReference type="InterPro" id="IPR051229">
    <property type="entry name" value="ALYREF_mRNA_export"/>
</dbReference>
<feature type="compositionally biased region" description="Basic and acidic residues" evidence="4">
    <location>
        <begin position="329"/>
        <end position="348"/>
    </location>
</feature>
<evidence type="ECO:0000256" key="1">
    <source>
        <dbReference type="ARBA" id="ARBA00022884"/>
    </source>
</evidence>
<dbReference type="AlphaFoldDB" id="A0A812JNN0"/>
<dbReference type="SMART" id="SM00360">
    <property type="entry name" value="RRM"/>
    <property type="match status" value="1"/>
</dbReference>
<dbReference type="InterPro" id="IPR012677">
    <property type="entry name" value="Nucleotide-bd_a/b_plait_sf"/>
</dbReference>
<dbReference type="Pfam" id="PF00076">
    <property type="entry name" value="RRM_1"/>
    <property type="match status" value="1"/>
</dbReference>
<evidence type="ECO:0000313" key="7">
    <source>
        <dbReference type="EMBL" id="CAE7209841.1"/>
    </source>
</evidence>
<dbReference type="InterPro" id="IPR000504">
    <property type="entry name" value="RRM_dom"/>
</dbReference>
<dbReference type="SUPFAM" id="SSF47676">
    <property type="entry name" value="Conserved domain common to transcription factors TFIIS, elongin A, CRSP70"/>
    <property type="match status" value="1"/>
</dbReference>
<gene>
    <name evidence="7" type="primary">ptprf</name>
    <name evidence="7" type="ORF">SPIL2461_LOCUS2229</name>
</gene>
<dbReference type="OrthoDB" id="6730379at2759"/>
<evidence type="ECO:0000256" key="4">
    <source>
        <dbReference type="SAM" id="MobiDB-lite"/>
    </source>
</evidence>
<organism evidence="7 8">
    <name type="scientific">Symbiodinium pilosum</name>
    <name type="common">Dinoflagellate</name>
    <dbReference type="NCBI Taxonomy" id="2952"/>
    <lineage>
        <taxon>Eukaryota</taxon>
        <taxon>Sar</taxon>
        <taxon>Alveolata</taxon>
        <taxon>Dinophyceae</taxon>
        <taxon>Suessiales</taxon>
        <taxon>Symbiodiniaceae</taxon>
        <taxon>Symbiodinium</taxon>
    </lineage>
</organism>
<dbReference type="SUPFAM" id="SSF54928">
    <property type="entry name" value="RNA-binding domain, RBD"/>
    <property type="match status" value="1"/>
</dbReference>
<reference evidence="7" key="1">
    <citation type="submission" date="2021-02" db="EMBL/GenBank/DDBJ databases">
        <authorList>
            <person name="Dougan E. K."/>
            <person name="Rhodes N."/>
            <person name="Thang M."/>
            <person name="Chan C."/>
        </authorList>
    </citation>
    <scope>NUCLEOTIDE SEQUENCE</scope>
</reference>
<comment type="caution">
    <text evidence="7">The sequence shown here is derived from an EMBL/GenBank/DDBJ whole genome shotgun (WGS) entry which is preliminary data.</text>
</comment>
<dbReference type="CDD" id="cd00590">
    <property type="entry name" value="RRM_SF"/>
    <property type="match status" value="1"/>
</dbReference>
<keyword evidence="8" id="KW-1185">Reference proteome</keyword>
<keyword evidence="3" id="KW-0539">Nucleus</keyword>
<name>A0A812JNN0_SYMPI</name>
<feature type="domain" description="TFIIS N-terminal" evidence="6">
    <location>
        <begin position="2"/>
        <end position="77"/>
    </location>
</feature>
<dbReference type="GO" id="GO:0003729">
    <property type="term" value="F:mRNA binding"/>
    <property type="evidence" value="ECO:0007669"/>
    <property type="project" value="TreeGrafter"/>
</dbReference>
<evidence type="ECO:0000256" key="2">
    <source>
        <dbReference type="PROSITE-ProRule" id="PRU00176"/>
    </source>
</evidence>
<feature type="compositionally biased region" description="Low complexity" evidence="4">
    <location>
        <begin position="305"/>
        <end position="328"/>
    </location>
</feature>
<dbReference type="PANTHER" id="PTHR19965">
    <property type="entry name" value="RNA AND EXPORT FACTOR BINDING PROTEIN"/>
    <property type="match status" value="1"/>
</dbReference>
<dbReference type="EMBL" id="CAJNIZ010002372">
    <property type="protein sequence ID" value="CAE7209841.1"/>
    <property type="molecule type" value="Genomic_DNA"/>
</dbReference>
<feature type="region of interest" description="Disordered" evidence="4">
    <location>
        <begin position="304"/>
        <end position="394"/>
    </location>
</feature>
<dbReference type="InterPro" id="IPR017923">
    <property type="entry name" value="TFIIS_N"/>
</dbReference>
<evidence type="ECO:0000259" key="5">
    <source>
        <dbReference type="PROSITE" id="PS50102"/>
    </source>
</evidence>
<feature type="region of interest" description="Disordered" evidence="4">
    <location>
        <begin position="149"/>
        <end position="190"/>
    </location>
</feature>
<dbReference type="PANTHER" id="PTHR19965:SF35">
    <property type="entry name" value="RNA ANNEALING PROTEIN YRA1"/>
    <property type="match status" value="1"/>
</dbReference>
<dbReference type="GO" id="GO:0006406">
    <property type="term" value="P:mRNA export from nucleus"/>
    <property type="evidence" value="ECO:0007669"/>
    <property type="project" value="TreeGrafter"/>
</dbReference>
<dbReference type="Pfam" id="PF08711">
    <property type="entry name" value="Med26"/>
    <property type="match status" value="1"/>
</dbReference>
<dbReference type="Gene3D" id="1.20.930.10">
    <property type="entry name" value="Conserved domain common to transcription factors TFIIS, elongin A, CRSP70"/>
    <property type="match status" value="2"/>
</dbReference>
<dbReference type="Gene3D" id="3.30.70.330">
    <property type="match status" value="1"/>
</dbReference>
<comment type="subcellular location">
    <subcellularLocation>
        <location evidence="3">Nucleus</location>
    </subcellularLocation>
</comment>
<accession>A0A812JNN0</accession>
<dbReference type="Proteomes" id="UP000649617">
    <property type="component" value="Unassembled WGS sequence"/>
</dbReference>
<protein>
    <submittedName>
        <fullName evidence="7">Ptprf protein</fullName>
    </submittedName>
</protein>
<dbReference type="InterPro" id="IPR035441">
    <property type="entry name" value="TFIIS/LEDGF_dom_sf"/>
</dbReference>